<sequence length="184" mass="20655">MDFGTQRQSLSDLFLQKDPSLASLGSVNLPLNFLVLAISQKCFEAPFPLGLSFRLCLCRFLHRIARTPDTCEESALRQADSTILEFSFMLSLSVTLSANVRLHAQLRNEAQNALFHDIDFKLATCHHPLNDKVAKECGFTPLSIRIVKELVTLSSHPLLKSLKTSKAGRHLSGFEFHLPFRMLT</sequence>
<accession>A0AAN9QR52</accession>
<proteinExistence type="predicted"/>
<dbReference type="Proteomes" id="UP001367508">
    <property type="component" value="Unassembled WGS sequence"/>
</dbReference>
<dbReference type="InterPro" id="IPR020936">
    <property type="entry name" value="TrhO"/>
</dbReference>
<protein>
    <submittedName>
        <fullName evidence="1">Uncharacterized protein</fullName>
    </submittedName>
</protein>
<dbReference type="PANTHER" id="PTHR43268:SF6">
    <property type="entry name" value="THIOSULFATE SULFURTRANSFERASE_RHODANESE-LIKE DOMAIN-CONTAINING PROTEIN 2"/>
    <property type="match status" value="1"/>
</dbReference>
<organism evidence="1 2">
    <name type="scientific">Canavalia gladiata</name>
    <name type="common">Sword bean</name>
    <name type="synonym">Dolichos gladiatus</name>
    <dbReference type="NCBI Taxonomy" id="3824"/>
    <lineage>
        <taxon>Eukaryota</taxon>
        <taxon>Viridiplantae</taxon>
        <taxon>Streptophyta</taxon>
        <taxon>Embryophyta</taxon>
        <taxon>Tracheophyta</taxon>
        <taxon>Spermatophyta</taxon>
        <taxon>Magnoliopsida</taxon>
        <taxon>eudicotyledons</taxon>
        <taxon>Gunneridae</taxon>
        <taxon>Pentapetalae</taxon>
        <taxon>rosids</taxon>
        <taxon>fabids</taxon>
        <taxon>Fabales</taxon>
        <taxon>Fabaceae</taxon>
        <taxon>Papilionoideae</taxon>
        <taxon>50 kb inversion clade</taxon>
        <taxon>NPAAA clade</taxon>
        <taxon>indigoferoid/millettioid clade</taxon>
        <taxon>Phaseoleae</taxon>
        <taxon>Canavalia</taxon>
    </lineage>
</organism>
<comment type="caution">
    <text evidence="1">The sequence shown here is derived from an EMBL/GenBank/DDBJ whole genome shotgun (WGS) entry which is preliminary data.</text>
</comment>
<evidence type="ECO:0000313" key="1">
    <source>
        <dbReference type="EMBL" id="KAK7344792.1"/>
    </source>
</evidence>
<gene>
    <name evidence="1" type="ORF">VNO77_14879</name>
</gene>
<keyword evidence="2" id="KW-1185">Reference proteome</keyword>
<name>A0AAN9QR52_CANGL</name>
<reference evidence="1 2" key="1">
    <citation type="submission" date="2024-01" db="EMBL/GenBank/DDBJ databases">
        <title>The genomes of 5 underutilized Papilionoideae crops provide insights into root nodulation and disease resistanc.</title>
        <authorList>
            <person name="Jiang F."/>
        </authorList>
    </citation>
    <scope>NUCLEOTIDE SEQUENCE [LARGE SCALE GENOMIC DNA]</scope>
    <source>
        <strain evidence="1">LVBAO_FW01</strain>
        <tissue evidence="1">Leaves</tissue>
    </source>
</reference>
<dbReference type="PANTHER" id="PTHR43268">
    <property type="entry name" value="THIOSULFATE SULFURTRANSFERASE/RHODANESE-LIKE DOMAIN-CONTAINING PROTEIN 2"/>
    <property type="match status" value="1"/>
</dbReference>
<dbReference type="EMBL" id="JAYMYQ010000003">
    <property type="protein sequence ID" value="KAK7344792.1"/>
    <property type="molecule type" value="Genomic_DNA"/>
</dbReference>
<dbReference type="AlphaFoldDB" id="A0AAN9QR52"/>
<evidence type="ECO:0000313" key="2">
    <source>
        <dbReference type="Proteomes" id="UP001367508"/>
    </source>
</evidence>